<organism evidence="1 2">
    <name type="scientific">Yersinia pestis</name>
    <dbReference type="NCBI Taxonomy" id="632"/>
    <lineage>
        <taxon>Bacteria</taxon>
        <taxon>Pseudomonadati</taxon>
        <taxon>Pseudomonadota</taxon>
        <taxon>Gammaproteobacteria</taxon>
        <taxon>Enterobacterales</taxon>
        <taxon>Yersiniaceae</taxon>
        <taxon>Yersinia</taxon>
    </lineage>
</organism>
<accession>Q8CL73</accession>
<evidence type="ECO:0000313" key="1">
    <source>
        <dbReference type="EMBL" id="AAM85522.1"/>
    </source>
</evidence>
<dbReference type="Proteomes" id="UP000002490">
    <property type="component" value="Chromosome"/>
</dbReference>
<dbReference type="HOGENOM" id="CLU_2978371_0_0_6"/>
<dbReference type="AlphaFoldDB" id="Q8CL73"/>
<dbReference type="DNASU" id="1146903"/>
<proteinExistence type="predicted"/>
<protein>
    <submittedName>
        <fullName evidence="1">Uncharacterized protein</fullName>
    </submittedName>
</protein>
<evidence type="ECO:0000313" key="2">
    <source>
        <dbReference type="Proteomes" id="UP000002490"/>
    </source>
</evidence>
<gene>
    <name evidence="1" type="ordered locus">y1956</name>
</gene>
<reference evidence="1 2" key="1">
    <citation type="journal article" date="2002" name="J. Bacteriol.">
        <title>Genome sequence of Yersinia pestis KIM.</title>
        <authorList>
            <person name="Deng W."/>
            <person name="Burland V."/>
            <person name="Plunkett G.III."/>
            <person name="Boutin A."/>
            <person name="Mayhew G.F."/>
            <person name="Liss P."/>
            <person name="Perna N.T."/>
            <person name="Rose D.J."/>
            <person name="Mau B."/>
            <person name="Zhou S."/>
            <person name="Schwartz D.C."/>
            <person name="Fetherston J.D."/>
            <person name="Lindler L.E."/>
            <person name="Brubaker R.R."/>
            <person name="Plana G.V."/>
            <person name="Straley S.C."/>
            <person name="McDonough K.A."/>
            <person name="Nilles M.L."/>
            <person name="Matson J.S."/>
            <person name="Blattner F.R."/>
            <person name="Perry R.D."/>
        </authorList>
    </citation>
    <scope>NUCLEOTIDE SEQUENCE [LARGE SCALE GENOMIC DNA]</scope>
    <source>
        <strain evidence="2">KIM10+ / Biovar Mediaevalis</strain>
    </source>
</reference>
<sequence length="58" mass="6746">MGIKTCGFYINYYWVIPTKTATQGVKVTFVCHQFLIFIEFSVHYVKFSRGMQGVNCDK</sequence>
<dbReference type="KEGG" id="ypk:y1956"/>
<name>Q8CL73_YERPE</name>
<dbReference type="EMBL" id="AE009952">
    <property type="protein sequence ID" value="AAM85522.1"/>
    <property type="molecule type" value="Genomic_DNA"/>
</dbReference>